<dbReference type="PANTHER" id="PTHR18916">
    <property type="entry name" value="DYNACTIN 1-RELATED MICROTUBULE-BINDING"/>
    <property type="match status" value="1"/>
</dbReference>
<dbReference type="Gene3D" id="2.30.30.190">
    <property type="entry name" value="CAP Gly-rich-like domain"/>
    <property type="match status" value="2"/>
</dbReference>
<keyword evidence="7" id="KW-1185">Reference proteome</keyword>
<feature type="region of interest" description="Disordered" evidence="4">
    <location>
        <begin position="736"/>
        <end position="765"/>
    </location>
</feature>
<dbReference type="PROSITE" id="PS00845">
    <property type="entry name" value="CAP_GLY_1"/>
    <property type="match status" value="1"/>
</dbReference>
<dbReference type="SMART" id="SM01052">
    <property type="entry name" value="CAP_GLY"/>
    <property type="match status" value="2"/>
</dbReference>
<proteinExistence type="predicted"/>
<dbReference type="Proteomes" id="UP001620645">
    <property type="component" value="Unassembled WGS sequence"/>
</dbReference>
<dbReference type="GO" id="GO:0005737">
    <property type="term" value="C:cytoplasm"/>
    <property type="evidence" value="ECO:0007669"/>
    <property type="project" value="UniProtKB-SubCell"/>
</dbReference>
<feature type="region of interest" description="Disordered" evidence="4">
    <location>
        <begin position="798"/>
        <end position="832"/>
    </location>
</feature>
<reference evidence="6 7" key="1">
    <citation type="submission" date="2024-10" db="EMBL/GenBank/DDBJ databases">
        <authorList>
            <person name="Kim D."/>
        </authorList>
    </citation>
    <scope>NUCLEOTIDE SEQUENCE [LARGE SCALE GENOMIC DNA]</scope>
    <source>
        <strain evidence="6">Taebaek</strain>
    </source>
</reference>
<feature type="compositionally biased region" description="Polar residues" evidence="4">
    <location>
        <begin position="736"/>
        <end position="755"/>
    </location>
</feature>
<comment type="subcellular location">
    <subcellularLocation>
        <location evidence="1">Cytoplasm</location>
    </subcellularLocation>
</comment>
<feature type="coiled-coil region" evidence="3">
    <location>
        <begin position="303"/>
        <end position="376"/>
    </location>
</feature>
<evidence type="ECO:0000313" key="6">
    <source>
        <dbReference type="EMBL" id="KAL3097895.1"/>
    </source>
</evidence>
<keyword evidence="2" id="KW-0963">Cytoplasm</keyword>
<protein>
    <recommendedName>
        <fullName evidence="5">CAP-Gly domain-containing protein</fullName>
    </recommendedName>
</protein>
<evidence type="ECO:0000256" key="1">
    <source>
        <dbReference type="ARBA" id="ARBA00004496"/>
    </source>
</evidence>
<dbReference type="EMBL" id="JBICCN010000053">
    <property type="protein sequence ID" value="KAL3097895.1"/>
    <property type="molecule type" value="Genomic_DNA"/>
</dbReference>
<dbReference type="PANTHER" id="PTHR18916:SF85">
    <property type="entry name" value="TUBULIN-FOLDING COFACTOR B"/>
    <property type="match status" value="1"/>
</dbReference>
<feature type="domain" description="CAP-Gly" evidence="5">
    <location>
        <begin position="42"/>
        <end position="84"/>
    </location>
</feature>
<evidence type="ECO:0000313" key="7">
    <source>
        <dbReference type="Proteomes" id="UP001620645"/>
    </source>
</evidence>
<feature type="domain" description="CAP-Gly" evidence="5">
    <location>
        <begin position="160"/>
        <end position="194"/>
    </location>
</feature>
<evidence type="ECO:0000259" key="5">
    <source>
        <dbReference type="PROSITE" id="PS50245"/>
    </source>
</evidence>
<evidence type="ECO:0000256" key="2">
    <source>
        <dbReference type="ARBA" id="ARBA00022490"/>
    </source>
</evidence>
<evidence type="ECO:0000256" key="4">
    <source>
        <dbReference type="SAM" id="MobiDB-lite"/>
    </source>
</evidence>
<comment type="caution">
    <text evidence="6">The sequence shown here is derived from an EMBL/GenBank/DDBJ whole genome shotgun (WGS) entry which is preliminary data.</text>
</comment>
<dbReference type="Pfam" id="PF01302">
    <property type="entry name" value="CAP_GLY"/>
    <property type="match status" value="2"/>
</dbReference>
<accession>A0ABD2K4S9</accession>
<keyword evidence="3" id="KW-0175">Coiled coil</keyword>
<sequence>MKKTPSKESVFSTCSEAQSSETFAVGETVKVGERTGRVAFVGRTQFQPGEWVGLILDTPDGKNNGSVNGIKYFECNERHGLFCRPSKLVKIRPTLSSVARSPRVPPAVSVAGARSPTNSVYSVAFSVANSQAGGSRERSPYAAQFGAGKVKFLNYVADQIFAGIVLDRPLGDSDGKFQGIQYFKCYPKYATFLPAHLLKKAATTIASSALPPRKTPRPTKASQLRTDKGALLGGMAFKGSRESLDSLMRSPPPGHIHASSCVKQSPTGIKDSDVIVSLKKCLQEKEAHLAKLSIELSERSNDADRLAHENLNLKLRISELDADLNATERQLALKSQEMQRGIDERDKRLDDLSFCFTEAELKKEELEQRMKEMSKSAMPTLYEEDKPKMIVFERQSEQADLIDSEMQTETEDMTKMTNELPSTETQTEPEEKPKTVTFAMQTDQTDLINSEMQTITEEKPKTLTFAMQTDQTDLINSEMQTITEEKPKTVTFAMQTVQYDLIDSEMQTETAEKPKTLTFEMQTDQTDLIDSEMQTETAEKPKTLTFAMQTDQTDLINSEMQTETEDKTKMANKLTSREMQTEPEEKPKTLTFAIQTDQTDLIDSEMQTETAEKPKITNKLITTEAQTEPEEKPKTFAFGLQTDQTDLIDSEMQTLSEEKPKMTNDEVLELNVSKLPMDADSSFLSNQGRSSPLLDESLRRKYNEKCEEMAELRHAYEFQQSIISNQLDEIARLKQQQQQLRNGVQKNGSPSSTRHPTIAAAASPSSVFPSGALPTISGRPRAARRTYCEYCEMFDAHDSSECPKEEAKRAERRDHEALSPQKWDERERTFWH</sequence>
<dbReference type="InterPro" id="IPR036859">
    <property type="entry name" value="CAP-Gly_dom_sf"/>
</dbReference>
<dbReference type="SUPFAM" id="SSF74924">
    <property type="entry name" value="Cap-Gly domain"/>
    <property type="match status" value="2"/>
</dbReference>
<name>A0ABD2K4S9_HETSC</name>
<dbReference type="PROSITE" id="PS50245">
    <property type="entry name" value="CAP_GLY_2"/>
    <property type="match status" value="2"/>
</dbReference>
<organism evidence="6 7">
    <name type="scientific">Heterodera schachtii</name>
    <name type="common">Sugarbeet cyst nematode worm</name>
    <name type="synonym">Tylenchus schachtii</name>
    <dbReference type="NCBI Taxonomy" id="97005"/>
    <lineage>
        <taxon>Eukaryota</taxon>
        <taxon>Metazoa</taxon>
        <taxon>Ecdysozoa</taxon>
        <taxon>Nematoda</taxon>
        <taxon>Chromadorea</taxon>
        <taxon>Rhabditida</taxon>
        <taxon>Tylenchina</taxon>
        <taxon>Tylenchomorpha</taxon>
        <taxon>Tylenchoidea</taxon>
        <taxon>Heteroderidae</taxon>
        <taxon>Heteroderinae</taxon>
        <taxon>Heterodera</taxon>
    </lineage>
</organism>
<dbReference type="InterPro" id="IPR000938">
    <property type="entry name" value="CAP-Gly_domain"/>
</dbReference>
<dbReference type="AlphaFoldDB" id="A0ABD2K4S9"/>
<gene>
    <name evidence="6" type="ORF">niasHS_000630</name>
</gene>
<evidence type="ECO:0000256" key="3">
    <source>
        <dbReference type="SAM" id="Coils"/>
    </source>
</evidence>